<feature type="compositionally biased region" description="Polar residues" evidence="1">
    <location>
        <begin position="184"/>
        <end position="194"/>
    </location>
</feature>
<evidence type="ECO:0000256" key="1">
    <source>
        <dbReference type="SAM" id="MobiDB-lite"/>
    </source>
</evidence>
<comment type="caution">
    <text evidence="2">The sequence shown here is derived from an EMBL/GenBank/DDBJ whole genome shotgun (WGS) entry which is preliminary data.</text>
</comment>
<dbReference type="OrthoDB" id="5963255at2759"/>
<feature type="region of interest" description="Disordered" evidence="1">
    <location>
        <begin position="173"/>
        <end position="194"/>
    </location>
</feature>
<dbReference type="EMBL" id="CAJPWZ010001007">
    <property type="protein sequence ID" value="CAG2205036.1"/>
    <property type="molecule type" value="Genomic_DNA"/>
</dbReference>
<protein>
    <submittedName>
        <fullName evidence="2">Uncharacterized protein</fullName>
    </submittedName>
</protein>
<proteinExistence type="predicted"/>
<gene>
    <name evidence="2" type="ORF">MEDL_19453</name>
</gene>
<organism evidence="2 3">
    <name type="scientific">Mytilus edulis</name>
    <name type="common">Blue mussel</name>
    <dbReference type="NCBI Taxonomy" id="6550"/>
    <lineage>
        <taxon>Eukaryota</taxon>
        <taxon>Metazoa</taxon>
        <taxon>Spiralia</taxon>
        <taxon>Lophotrochozoa</taxon>
        <taxon>Mollusca</taxon>
        <taxon>Bivalvia</taxon>
        <taxon>Autobranchia</taxon>
        <taxon>Pteriomorphia</taxon>
        <taxon>Mytilida</taxon>
        <taxon>Mytiloidea</taxon>
        <taxon>Mytilidae</taxon>
        <taxon>Mytilinae</taxon>
        <taxon>Mytilus</taxon>
    </lineage>
</organism>
<sequence>MAQSTPVKVYSFAEDICELCGFSFVQTIVDPDGFKIVNKKYTQKLKLTDQKTENVVKVLPDFIPSSSSKNGICLKCNRTIEKVIKLEEELLHIRGDLVTKRQNVVNTQINIPSPRRATVTKRMLRSPLIPPEKQQRTQLSTLIPIRLVQLQPFNQLAKQQILQPIHQKQPEIDATKPPEFMPQPKQTEGLSQTKTKRSLQFTKEGLDLKDTDLTGEIKQFNLTSYEDPIPFPPKFAELKNVEKIEWVNSVIESVVDKWFFEKTTDIVQEVRDVLNDRDHLENYYVQNILVANRCINLQGGKNNNMALDEYVELLNRDSKVAATGCQTKDSILSKSKEFPHLINLIKHYDVISEMRTRKGCHHLPSYQKDVEKVAKDLIDIKAFNNSPGRTIKCEELCMDRNPYKNSAKDLSTLIFRHRPRVPFRRLRDRHF</sequence>
<evidence type="ECO:0000313" key="3">
    <source>
        <dbReference type="Proteomes" id="UP000683360"/>
    </source>
</evidence>
<evidence type="ECO:0000313" key="2">
    <source>
        <dbReference type="EMBL" id="CAG2205036.1"/>
    </source>
</evidence>
<reference evidence="2" key="1">
    <citation type="submission" date="2021-03" db="EMBL/GenBank/DDBJ databases">
        <authorList>
            <person name="Bekaert M."/>
        </authorList>
    </citation>
    <scope>NUCLEOTIDE SEQUENCE</scope>
</reference>
<keyword evidence="3" id="KW-1185">Reference proteome</keyword>
<accession>A0A8S3RDN5</accession>
<dbReference type="Proteomes" id="UP000683360">
    <property type="component" value="Unassembled WGS sequence"/>
</dbReference>
<dbReference type="AlphaFoldDB" id="A0A8S3RDN5"/>
<name>A0A8S3RDN5_MYTED</name>